<name>A0A9X2U627_9BACT</name>
<gene>
    <name evidence="1" type="ORF">GGP83_000404</name>
</gene>
<comment type="caution">
    <text evidence="1">The sequence shown here is derived from an EMBL/GenBank/DDBJ whole genome shotgun (WGS) entry which is preliminary data.</text>
</comment>
<sequence>MEALLRDRLPHAPQMGLFVTPNLPSGRLDNALSDYATEVERGEVLALYDATLSGTGGDGAVFAPDRFVFQNNDLQATQTVRYPDLVGVEAHSRWFGLGGKEVALTVNRGRATFELTMDFSGTPKAASYVADFLDAAMVRDIDFAPAAEPDTTDVTAVRDALERLRAEQKLTEADFERLLETLKD</sequence>
<protein>
    <submittedName>
        <fullName evidence="1">Uncharacterized protein</fullName>
    </submittedName>
</protein>
<organism evidence="1 2">
    <name type="scientific">Salinibacter ruber</name>
    <dbReference type="NCBI Taxonomy" id="146919"/>
    <lineage>
        <taxon>Bacteria</taxon>
        <taxon>Pseudomonadati</taxon>
        <taxon>Rhodothermota</taxon>
        <taxon>Rhodothermia</taxon>
        <taxon>Rhodothermales</taxon>
        <taxon>Salinibacteraceae</taxon>
        <taxon>Salinibacter</taxon>
    </lineage>
</organism>
<dbReference type="RefSeq" id="WP_259081345.1">
    <property type="nucleotide sequence ID" value="NZ_JANTZN010000002.1"/>
</dbReference>
<proteinExistence type="predicted"/>
<evidence type="ECO:0000313" key="2">
    <source>
        <dbReference type="Proteomes" id="UP001155010"/>
    </source>
</evidence>
<evidence type="ECO:0000313" key="1">
    <source>
        <dbReference type="EMBL" id="MCS3950470.1"/>
    </source>
</evidence>
<dbReference type="EMBL" id="JANUBB010000002">
    <property type="protein sequence ID" value="MCS3950470.1"/>
    <property type="molecule type" value="Genomic_DNA"/>
</dbReference>
<accession>A0A9X2U627</accession>
<dbReference type="Proteomes" id="UP001155010">
    <property type="component" value="Unassembled WGS sequence"/>
</dbReference>
<reference evidence="1" key="1">
    <citation type="submission" date="2022-08" db="EMBL/GenBank/DDBJ databases">
        <title>Genomic Encyclopedia of Type Strains, Phase V (KMG-V): Genome sequencing to study the core and pangenomes of soil and plant-associated prokaryotes.</title>
        <authorList>
            <person name="Whitman W."/>
        </authorList>
    </citation>
    <scope>NUCLEOTIDE SEQUENCE</scope>
    <source>
        <strain evidence="1">SP2017</strain>
    </source>
</reference>
<dbReference type="AlphaFoldDB" id="A0A9X2U627"/>